<name>A0A1M6CUR7_9BACT</name>
<dbReference type="OrthoDB" id="1049480at2"/>
<feature type="transmembrane region" description="Helical" evidence="1">
    <location>
        <begin position="188"/>
        <end position="209"/>
    </location>
</feature>
<feature type="transmembrane region" description="Helical" evidence="1">
    <location>
        <begin position="32"/>
        <end position="50"/>
    </location>
</feature>
<dbReference type="RefSeq" id="WP_073165825.1">
    <property type="nucleotide sequence ID" value="NZ_FQZE01000004.1"/>
</dbReference>
<keyword evidence="1" id="KW-1133">Transmembrane helix</keyword>
<gene>
    <name evidence="2" type="ORF">SAMN05444280_10496</name>
</gene>
<accession>A0A1M6CUR7</accession>
<evidence type="ECO:0000313" key="3">
    <source>
        <dbReference type="Proteomes" id="UP000184050"/>
    </source>
</evidence>
<keyword evidence="1" id="KW-0812">Transmembrane</keyword>
<keyword evidence="1" id="KW-0472">Membrane</keyword>
<dbReference type="STRING" id="1168035.SAMN05444280_10496"/>
<protein>
    <recommendedName>
        <fullName evidence="4">Membrane domain of glycerophosphoryl diester phosphodiesterase</fullName>
    </recommendedName>
</protein>
<evidence type="ECO:0000256" key="1">
    <source>
        <dbReference type="SAM" id="Phobius"/>
    </source>
</evidence>
<feature type="transmembrane region" description="Helical" evidence="1">
    <location>
        <begin position="237"/>
        <end position="261"/>
    </location>
</feature>
<proteinExistence type="predicted"/>
<feature type="transmembrane region" description="Helical" evidence="1">
    <location>
        <begin position="152"/>
        <end position="168"/>
    </location>
</feature>
<organism evidence="2 3">
    <name type="scientific">Tangfeifania diversioriginum</name>
    <dbReference type="NCBI Taxonomy" id="1168035"/>
    <lineage>
        <taxon>Bacteria</taxon>
        <taxon>Pseudomonadati</taxon>
        <taxon>Bacteroidota</taxon>
        <taxon>Bacteroidia</taxon>
        <taxon>Marinilabiliales</taxon>
        <taxon>Prolixibacteraceae</taxon>
        <taxon>Tangfeifania</taxon>
    </lineage>
</organism>
<evidence type="ECO:0008006" key="4">
    <source>
        <dbReference type="Google" id="ProtNLM"/>
    </source>
</evidence>
<dbReference type="Proteomes" id="UP000184050">
    <property type="component" value="Unassembled WGS sequence"/>
</dbReference>
<dbReference type="EMBL" id="FQZE01000004">
    <property type="protein sequence ID" value="SHI64699.1"/>
    <property type="molecule type" value="Genomic_DNA"/>
</dbReference>
<feature type="transmembrane region" description="Helical" evidence="1">
    <location>
        <begin position="123"/>
        <end position="146"/>
    </location>
</feature>
<evidence type="ECO:0000313" key="2">
    <source>
        <dbReference type="EMBL" id="SHI64699.1"/>
    </source>
</evidence>
<keyword evidence="3" id="KW-1185">Reference proteome</keyword>
<sequence>MTEREIQFRKKREIAEIFSDSVEFIKQEYKTVFRLISTYVLPFIIVNAFLQVHVQRNILEKIDIQDTEALMANFGPVYMHFFLASLFTIFVQSLFVGAYYTYLEAYIKEGKDNFSLSDISSQLFSNSLQAIKAGFVLFFLVLAGFFLCVLPGIYFGNTFSILVVVYLFEKNNLGQSMQRSFRLVNVQWWNTFLINLTGVTIIYLSSILLSVPNMLAGEVTESGSVPGAVAAGYSVSYWVWTGIASVITSLLWVIPYTFLAFQYFNLDERLKSLFPTQQNR</sequence>
<reference evidence="2 3" key="1">
    <citation type="submission" date="2016-11" db="EMBL/GenBank/DDBJ databases">
        <authorList>
            <person name="Jaros S."/>
            <person name="Januszkiewicz K."/>
            <person name="Wedrychowicz H."/>
        </authorList>
    </citation>
    <scope>NUCLEOTIDE SEQUENCE [LARGE SCALE GENOMIC DNA]</scope>
    <source>
        <strain evidence="2 3">DSM 27063</strain>
    </source>
</reference>
<feature type="transmembrane region" description="Helical" evidence="1">
    <location>
        <begin position="77"/>
        <end position="102"/>
    </location>
</feature>
<dbReference type="AlphaFoldDB" id="A0A1M6CUR7"/>